<comment type="caution">
    <text evidence="2">The sequence shown here is derived from an EMBL/GenBank/DDBJ whole genome shotgun (WGS) entry which is preliminary data.</text>
</comment>
<name>A0ABU0EMM7_9PSEU</name>
<dbReference type="RefSeq" id="WP_306988450.1">
    <property type="nucleotide sequence ID" value="NZ_JAUSUT010000001.1"/>
</dbReference>
<feature type="transmembrane region" description="Helical" evidence="1">
    <location>
        <begin position="6"/>
        <end position="25"/>
    </location>
</feature>
<evidence type="ECO:0000256" key="1">
    <source>
        <dbReference type="SAM" id="Phobius"/>
    </source>
</evidence>
<evidence type="ECO:0000313" key="3">
    <source>
        <dbReference type="Proteomes" id="UP001229651"/>
    </source>
</evidence>
<reference evidence="2 3" key="1">
    <citation type="submission" date="2023-07" db="EMBL/GenBank/DDBJ databases">
        <title>Sequencing the genomes of 1000 actinobacteria strains.</title>
        <authorList>
            <person name="Klenk H.-P."/>
        </authorList>
    </citation>
    <scope>NUCLEOTIDE SEQUENCE [LARGE SCALE GENOMIC DNA]</scope>
    <source>
        <strain evidence="2 3">DSM 45805</strain>
    </source>
</reference>
<keyword evidence="3" id="KW-1185">Reference proteome</keyword>
<keyword evidence="1" id="KW-0472">Membrane</keyword>
<evidence type="ECO:0000313" key="2">
    <source>
        <dbReference type="EMBL" id="MDQ0376546.1"/>
    </source>
</evidence>
<keyword evidence="1" id="KW-1133">Transmembrane helix</keyword>
<dbReference type="Proteomes" id="UP001229651">
    <property type="component" value="Unassembled WGS sequence"/>
</dbReference>
<gene>
    <name evidence="2" type="ORF">FB470_000540</name>
</gene>
<protein>
    <submittedName>
        <fullName evidence="2">Uncharacterized protein</fullName>
    </submittedName>
</protein>
<proteinExistence type="predicted"/>
<accession>A0ABU0EMM7</accession>
<organism evidence="2 3">
    <name type="scientific">Amycolatopsis thermophila</name>
    <dbReference type="NCBI Taxonomy" id="206084"/>
    <lineage>
        <taxon>Bacteria</taxon>
        <taxon>Bacillati</taxon>
        <taxon>Actinomycetota</taxon>
        <taxon>Actinomycetes</taxon>
        <taxon>Pseudonocardiales</taxon>
        <taxon>Pseudonocardiaceae</taxon>
        <taxon>Amycolatopsis</taxon>
    </lineage>
</organism>
<dbReference type="EMBL" id="JAUSUT010000001">
    <property type="protein sequence ID" value="MDQ0376546.1"/>
    <property type="molecule type" value="Genomic_DNA"/>
</dbReference>
<keyword evidence="1" id="KW-0812">Transmembrane</keyword>
<sequence>MMDPLGWFIAIMVVLWIAVLVWALFTRDRGNNEPYGPTGPGEWMLASRDPDTGLEVWHRDGVPWLDSPLPAIGHECWPQTRGIEGHEETERCPCGAIRIGGGRWLERNTRTPGQES</sequence>